<dbReference type="GO" id="GO:0003729">
    <property type="term" value="F:mRNA binding"/>
    <property type="evidence" value="ECO:0007669"/>
    <property type="project" value="TreeGrafter"/>
</dbReference>
<feature type="region of interest" description="Disordered" evidence="3">
    <location>
        <begin position="195"/>
        <end position="228"/>
    </location>
</feature>
<feature type="region of interest" description="Disordered" evidence="3">
    <location>
        <begin position="256"/>
        <end position="350"/>
    </location>
</feature>
<feature type="compositionally biased region" description="Polar residues" evidence="3">
    <location>
        <begin position="1"/>
        <end position="15"/>
    </location>
</feature>
<dbReference type="PANTHER" id="PTHR12537">
    <property type="entry name" value="RNA BINDING PROTEIN PUMILIO-RELATED"/>
    <property type="match status" value="1"/>
</dbReference>
<evidence type="ECO:0000256" key="2">
    <source>
        <dbReference type="PROSITE-ProRule" id="PRU00317"/>
    </source>
</evidence>
<keyword evidence="1" id="KW-0677">Repeat</keyword>
<dbReference type="PROSITE" id="PS50302">
    <property type="entry name" value="PUM"/>
    <property type="match status" value="8"/>
</dbReference>
<dbReference type="InterPro" id="IPR001313">
    <property type="entry name" value="Pumilio_RNA-bd_rpt"/>
</dbReference>
<name>A0AAF0FAT0_9BASI</name>
<dbReference type="Proteomes" id="UP001214628">
    <property type="component" value="Chromosome 1"/>
</dbReference>
<dbReference type="InterPro" id="IPR011989">
    <property type="entry name" value="ARM-like"/>
</dbReference>
<keyword evidence="6" id="KW-1185">Reference proteome</keyword>
<feature type="repeat" description="Pumilio" evidence="2">
    <location>
        <begin position="435"/>
        <end position="471"/>
    </location>
</feature>
<dbReference type="PANTHER" id="PTHR12537:SF13">
    <property type="entry name" value="PUMILIO HOMOLOGY DOMAIN FAMILY MEMBER 4"/>
    <property type="match status" value="1"/>
</dbReference>
<dbReference type="Pfam" id="PF00806">
    <property type="entry name" value="PUF"/>
    <property type="match status" value="8"/>
</dbReference>
<dbReference type="CDD" id="cd07920">
    <property type="entry name" value="Pumilio"/>
    <property type="match status" value="1"/>
</dbReference>
<dbReference type="SMART" id="SM00025">
    <property type="entry name" value="Pumilio"/>
    <property type="match status" value="8"/>
</dbReference>
<evidence type="ECO:0000313" key="5">
    <source>
        <dbReference type="EMBL" id="WFD41437.1"/>
    </source>
</evidence>
<dbReference type="InterPro" id="IPR016024">
    <property type="entry name" value="ARM-type_fold"/>
</dbReference>
<dbReference type="FunFam" id="1.25.10.10:FF:000237">
    <property type="entry name" value="Pumilio homolog 9"/>
    <property type="match status" value="1"/>
</dbReference>
<evidence type="ECO:0000259" key="4">
    <source>
        <dbReference type="PROSITE" id="PS50303"/>
    </source>
</evidence>
<feature type="repeat" description="Pumilio" evidence="2">
    <location>
        <begin position="544"/>
        <end position="579"/>
    </location>
</feature>
<dbReference type="InterPro" id="IPR033133">
    <property type="entry name" value="PUM-HD"/>
</dbReference>
<gene>
    <name evidence="5" type="ORF">MPSI1_000064</name>
</gene>
<feature type="repeat" description="Pumilio" evidence="2">
    <location>
        <begin position="580"/>
        <end position="615"/>
    </location>
</feature>
<dbReference type="AlphaFoldDB" id="A0AAF0FAT0"/>
<feature type="repeat" description="Pumilio" evidence="2">
    <location>
        <begin position="399"/>
        <end position="434"/>
    </location>
</feature>
<feature type="repeat" description="Pumilio" evidence="2">
    <location>
        <begin position="616"/>
        <end position="653"/>
    </location>
</feature>
<evidence type="ECO:0000256" key="1">
    <source>
        <dbReference type="ARBA" id="ARBA00022737"/>
    </source>
</evidence>
<accession>A0AAF0FAT0</accession>
<dbReference type="GO" id="GO:0005737">
    <property type="term" value="C:cytoplasm"/>
    <property type="evidence" value="ECO:0007669"/>
    <property type="project" value="TreeGrafter"/>
</dbReference>
<reference evidence="5" key="1">
    <citation type="submission" date="2023-02" db="EMBL/GenBank/DDBJ databases">
        <title>Mating type loci evolution in Malassezia.</title>
        <authorList>
            <person name="Coelho M.A."/>
        </authorList>
    </citation>
    <scope>NUCLEOTIDE SEQUENCE</scope>
    <source>
        <strain evidence="5">CBS 14136</strain>
    </source>
</reference>
<evidence type="ECO:0000256" key="3">
    <source>
        <dbReference type="SAM" id="MobiDB-lite"/>
    </source>
</evidence>
<dbReference type="PROSITE" id="PS50303">
    <property type="entry name" value="PUM_HD"/>
    <property type="match status" value="1"/>
</dbReference>
<proteinExistence type="predicted"/>
<feature type="compositionally biased region" description="Polar residues" evidence="3">
    <location>
        <begin position="299"/>
        <end position="328"/>
    </location>
</feature>
<sequence length="796" mass="87104">MAHLSDTTTNPTNSGLLPPAAAPMDGLRSKGVGTDMGGATPMSAKAPGAPIAPVFNGQFLFDDELETADDSAFLRKYNLSSEDDDFPVLRQDQFPSAVSKEFPLIQKLSTFSSALDLAPLSQMSPRQHRLHPSGGNQSTVSPWLHTASNEFSRGVDPSVNDLTNSAEALSISESHRLAPGAQRVSRIAPFSAPGAELFDQEPRSARSKGSAAYPPINIRSSTNSSAASNASFVASRPTSVHDISTLGVPMLASSTGALNMDSSSPRRESSMENAIDPVSRFPNTDSRLHSRFNSREGPTPSSKSGHSTPLTNVNSGMPTSNGSANNSRAKPARQSFGTDSVHTLEDSSKRRTDLDLSTMRLENLRGELSQLCKDQYGCRFLQKKLEENDRGQCDLIFQETFPYFAELMTDPFGNYLCQKLLEYCTDAQRDQIVDAIADDLVTISLNMHGTRAVQKTIDFISTPAQTQTIIAALSRNVVTLIKDLNGNHVIQKCLNRLEAKDSQFIYDAVAQKCMDVATHRHGCCVMQRCIDHATDAQRHQLVHEITRHALSLVQDPFGNYVVQYVLDLNEATFTEALTKQFVHHVCLLSAQKFSSNVIEKCIRVASPASRKYLIDELIDETKLESLLRDSFANYVVQTSLDYAAPAQRTQLVNCIRPILPAIRNTPYGKRIQSKLQREGTEPPFTNRPPRHNGTQPYGFIGGGNGAPVYRGHPRNLPIGSRGNSHGGHLHAAPRGHRRKQDFSGYAMPSDASMYASMPMYAPVHTMNLTQPPSDAPEYVSAPDNPIAGRASNKTHW</sequence>
<feature type="domain" description="PUM-HD" evidence="4">
    <location>
        <begin position="336"/>
        <end position="679"/>
    </location>
</feature>
<dbReference type="EMBL" id="CP118375">
    <property type="protein sequence ID" value="WFD41437.1"/>
    <property type="molecule type" value="Genomic_DNA"/>
</dbReference>
<dbReference type="InterPro" id="IPR033712">
    <property type="entry name" value="Pumilio_RNA-bd"/>
</dbReference>
<protein>
    <recommendedName>
        <fullName evidence="4">PUM-HD domain-containing protein</fullName>
    </recommendedName>
</protein>
<feature type="region of interest" description="Disordered" evidence="3">
    <location>
        <begin position="1"/>
        <end position="39"/>
    </location>
</feature>
<feature type="repeat" description="Pumilio" evidence="2">
    <location>
        <begin position="472"/>
        <end position="507"/>
    </location>
</feature>
<evidence type="ECO:0000313" key="6">
    <source>
        <dbReference type="Proteomes" id="UP001214628"/>
    </source>
</evidence>
<feature type="region of interest" description="Disordered" evidence="3">
    <location>
        <begin position="771"/>
        <end position="796"/>
    </location>
</feature>
<organism evidence="5 6">
    <name type="scientific">Malassezia psittaci</name>
    <dbReference type="NCBI Taxonomy" id="1821823"/>
    <lineage>
        <taxon>Eukaryota</taxon>
        <taxon>Fungi</taxon>
        <taxon>Dikarya</taxon>
        <taxon>Basidiomycota</taxon>
        <taxon>Ustilaginomycotina</taxon>
        <taxon>Malasseziomycetes</taxon>
        <taxon>Malasseziales</taxon>
        <taxon>Malasseziaceae</taxon>
        <taxon>Malassezia</taxon>
    </lineage>
</organism>
<dbReference type="GO" id="GO:0010608">
    <property type="term" value="P:post-transcriptional regulation of gene expression"/>
    <property type="evidence" value="ECO:0007669"/>
    <property type="project" value="TreeGrafter"/>
</dbReference>
<dbReference type="SUPFAM" id="SSF48371">
    <property type="entry name" value="ARM repeat"/>
    <property type="match status" value="1"/>
</dbReference>
<feature type="repeat" description="Pumilio" evidence="2">
    <location>
        <begin position="508"/>
        <end position="543"/>
    </location>
</feature>
<dbReference type="Gene3D" id="1.25.10.10">
    <property type="entry name" value="Leucine-rich Repeat Variant"/>
    <property type="match status" value="1"/>
</dbReference>
<feature type="repeat" description="Pumilio" evidence="2">
    <location>
        <begin position="363"/>
        <end position="398"/>
    </location>
</feature>